<evidence type="ECO:0000256" key="2">
    <source>
        <dbReference type="ARBA" id="ARBA00022553"/>
    </source>
</evidence>
<dbReference type="GO" id="GO:0031177">
    <property type="term" value="F:phosphopantetheine binding"/>
    <property type="evidence" value="ECO:0007669"/>
    <property type="project" value="InterPro"/>
</dbReference>
<dbReference type="SUPFAM" id="SSF56801">
    <property type="entry name" value="Acetyl-CoA synthetase-like"/>
    <property type="match status" value="1"/>
</dbReference>
<dbReference type="Gene3D" id="1.10.1200.10">
    <property type="entry name" value="ACP-like"/>
    <property type="match status" value="1"/>
</dbReference>
<dbReference type="InterPro" id="IPR020845">
    <property type="entry name" value="AMP-binding_CS"/>
</dbReference>
<dbReference type="AlphaFoldDB" id="A0A9N9IGV5"/>
<dbReference type="Pfam" id="PF07993">
    <property type="entry name" value="NAD_binding_4"/>
    <property type="match status" value="1"/>
</dbReference>
<evidence type="ECO:0000256" key="1">
    <source>
        <dbReference type="ARBA" id="ARBA00022450"/>
    </source>
</evidence>
<dbReference type="EMBL" id="CAJVPZ010029805">
    <property type="protein sequence ID" value="CAG8735131.1"/>
    <property type="molecule type" value="Genomic_DNA"/>
</dbReference>
<dbReference type="InterPro" id="IPR009081">
    <property type="entry name" value="PP-bd_ACP"/>
</dbReference>
<keyword evidence="6" id="KW-1185">Reference proteome</keyword>
<dbReference type="InterPro" id="IPR020806">
    <property type="entry name" value="PKS_PP-bd"/>
</dbReference>
<dbReference type="PANTHER" id="PTHR44845:SF1">
    <property type="entry name" value="L-2-AMINOADIPATE REDUCTASE"/>
    <property type="match status" value="1"/>
</dbReference>
<dbReference type="PROSITE" id="PS50075">
    <property type="entry name" value="CARRIER"/>
    <property type="match status" value="1"/>
</dbReference>
<dbReference type="Pfam" id="PF00501">
    <property type="entry name" value="AMP-binding"/>
    <property type="match status" value="1"/>
</dbReference>
<dbReference type="OrthoDB" id="429813at2759"/>
<evidence type="ECO:0000313" key="5">
    <source>
        <dbReference type="EMBL" id="CAG8735131.1"/>
    </source>
</evidence>
<protein>
    <submittedName>
        <fullName evidence="5">14773_t:CDS:1</fullName>
    </submittedName>
</protein>
<dbReference type="Pfam" id="PF23562">
    <property type="entry name" value="AMP-binding_C_3"/>
    <property type="match status" value="1"/>
</dbReference>
<dbReference type="InterPro" id="IPR036736">
    <property type="entry name" value="ACP-like_sf"/>
</dbReference>
<evidence type="ECO:0000259" key="4">
    <source>
        <dbReference type="PROSITE" id="PS50075"/>
    </source>
</evidence>
<dbReference type="InterPro" id="IPR013120">
    <property type="entry name" value="FAR_NAD-bd"/>
</dbReference>
<dbReference type="SUPFAM" id="SSF51735">
    <property type="entry name" value="NAD(P)-binding Rossmann-fold domains"/>
    <property type="match status" value="1"/>
</dbReference>
<gene>
    <name evidence="5" type="ORF">RFULGI_LOCUS12436</name>
</gene>
<dbReference type="Proteomes" id="UP000789396">
    <property type="component" value="Unassembled WGS sequence"/>
</dbReference>
<dbReference type="Gene3D" id="3.40.50.720">
    <property type="entry name" value="NAD(P)-binding Rossmann-like Domain"/>
    <property type="match status" value="1"/>
</dbReference>
<dbReference type="InterPro" id="IPR042099">
    <property type="entry name" value="ANL_N_sf"/>
</dbReference>
<dbReference type="InterPro" id="IPR006162">
    <property type="entry name" value="Ppantetheine_attach_site"/>
</dbReference>
<feature type="coiled-coil region" evidence="3">
    <location>
        <begin position="605"/>
        <end position="632"/>
    </location>
</feature>
<dbReference type="SMART" id="SM00823">
    <property type="entry name" value="PKS_PP"/>
    <property type="match status" value="1"/>
</dbReference>
<reference evidence="5" key="1">
    <citation type="submission" date="2021-06" db="EMBL/GenBank/DDBJ databases">
        <authorList>
            <person name="Kallberg Y."/>
            <person name="Tangrot J."/>
            <person name="Rosling A."/>
        </authorList>
    </citation>
    <scope>NUCLEOTIDE SEQUENCE</scope>
    <source>
        <strain evidence="5">IN212</strain>
    </source>
</reference>
<dbReference type="InterPro" id="IPR036291">
    <property type="entry name" value="NAD(P)-bd_dom_sf"/>
</dbReference>
<keyword evidence="3" id="KW-0175">Coiled coil</keyword>
<feature type="non-terminal residue" evidence="5">
    <location>
        <position position="1"/>
    </location>
</feature>
<organism evidence="5 6">
    <name type="scientific">Racocetra fulgida</name>
    <dbReference type="NCBI Taxonomy" id="60492"/>
    <lineage>
        <taxon>Eukaryota</taxon>
        <taxon>Fungi</taxon>
        <taxon>Fungi incertae sedis</taxon>
        <taxon>Mucoromycota</taxon>
        <taxon>Glomeromycotina</taxon>
        <taxon>Glomeromycetes</taxon>
        <taxon>Diversisporales</taxon>
        <taxon>Gigasporaceae</taxon>
        <taxon>Racocetra</taxon>
    </lineage>
</organism>
<sequence>MSHEHENLLKAFQHLVSTRPKEKVLLVPNGAEYEEINFQDLDLITNKYANYWNKQLENETLEKDCVIGYLSQSGPEYLYNIIALWKLGFTILFLSPRNSEPALVHLLHEANSRILIHDPQFLKSSKNVQSELSSQHSKTLNIFQLPNSLKNEKINDSAPVLKLNDDNHYEKTIAIFHSSGSTSYPKLVPISNRYLLNKQTEDNADDIVLATPPIFHIYGILIATRSILTPGTLYVFPIVSGSIPLVHEILHSLKLSNASVLYTLPVILEQIHKDYPDEIKALIKLKSVYFAGAALSPQVGEQLIQSGVNILTVYASTEIGPVMGRLENYSSPNIPWNTMKLLLPESDIKWIERNDVHDGARELVIKKGTSTLANIKGNTDDGDYKVGDLFLETPKGSGYYTLLGRVDDILVHVTGEKTNPIPIEDKIRHNQFVKHAVVVGHNRPLNCLLIELDFDNLKNTPFLEITKSIIDSVHQANVDCPSHSRIFDEMIYILPLEGKILPRTFKNNIQPVPNEKSFSDRQWNEDSIKTTVLDSLKLAIGDSFSSTNDEETTFFALGLDSLSATKLRSILQKQFSAINLPHDVIFEYNTFKSLTHYLTKKLLKNNTQQRIEDDYEAKLQALKNEVDSYIQKYSKTDDFPSQGNVNNGINEIVNEKNGETVLMTGVTGSLGSFLLRDLLKNPNVLKVYCLVRASDENHGWTRLKDSFEQRNLDTSLLSKDRVIILPSDLSDSKLGQTENIYLKLVHEITQIYHVAWRLDFNSKIDAFERESIGGTVHLLMLARDAYAHHQNVHFNFTSSISTTIGSKTNIKEDELPQDIANAMLNGYGLSKFVTEH</sequence>
<keyword evidence="1" id="KW-0596">Phosphopantetheine</keyword>
<dbReference type="SUPFAM" id="SSF47336">
    <property type="entry name" value="ACP-like"/>
    <property type="match status" value="1"/>
</dbReference>
<evidence type="ECO:0000313" key="6">
    <source>
        <dbReference type="Proteomes" id="UP000789396"/>
    </source>
</evidence>
<evidence type="ECO:0000256" key="3">
    <source>
        <dbReference type="SAM" id="Coils"/>
    </source>
</evidence>
<dbReference type="InterPro" id="IPR000873">
    <property type="entry name" value="AMP-dep_synth/lig_dom"/>
</dbReference>
<feature type="domain" description="Carrier" evidence="4">
    <location>
        <begin position="526"/>
        <end position="602"/>
    </location>
</feature>
<dbReference type="Pfam" id="PF00550">
    <property type="entry name" value="PP-binding"/>
    <property type="match status" value="1"/>
</dbReference>
<dbReference type="Gene3D" id="3.40.50.12780">
    <property type="entry name" value="N-terminal domain of ligase-like"/>
    <property type="match status" value="1"/>
</dbReference>
<dbReference type="PROSITE" id="PS00455">
    <property type="entry name" value="AMP_BINDING"/>
    <property type="match status" value="1"/>
</dbReference>
<dbReference type="PROSITE" id="PS00012">
    <property type="entry name" value="PHOSPHOPANTETHEINE"/>
    <property type="match status" value="1"/>
</dbReference>
<keyword evidence="2" id="KW-0597">Phosphoprotein</keyword>
<proteinExistence type="predicted"/>
<name>A0A9N9IGV5_9GLOM</name>
<accession>A0A9N9IGV5</accession>
<dbReference type="PANTHER" id="PTHR44845">
    <property type="entry name" value="CARRIER DOMAIN-CONTAINING PROTEIN"/>
    <property type="match status" value="1"/>
</dbReference>
<comment type="caution">
    <text evidence="5">The sequence shown here is derived from an EMBL/GenBank/DDBJ whole genome shotgun (WGS) entry which is preliminary data.</text>
</comment>